<dbReference type="GO" id="GO:0102805">
    <property type="term" value="F:codeine O-demethylase activity"/>
    <property type="evidence" value="ECO:0007669"/>
    <property type="project" value="UniProtKB-EC"/>
</dbReference>
<comment type="caution">
    <text evidence="1">The sequence shown here is derived from an EMBL/GenBank/DDBJ whole genome shotgun (WGS) entry which is preliminary data.</text>
</comment>
<reference evidence="2" key="1">
    <citation type="journal article" date="2018" name="Gigascience">
        <title>Genome assembly of the Pink Ipe (Handroanthus impetiginosus, Bignoniaceae), a highly valued, ecologically keystone Neotropical timber forest tree.</title>
        <authorList>
            <person name="Silva-Junior O.B."/>
            <person name="Grattapaglia D."/>
            <person name="Novaes E."/>
            <person name="Collevatti R.G."/>
        </authorList>
    </citation>
    <scope>NUCLEOTIDE SEQUENCE [LARGE SCALE GENOMIC DNA]</scope>
    <source>
        <strain evidence="2">cv. UFG-1</strain>
    </source>
</reference>
<evidence type="ECO:0000313" key="2">
    <source>
        <dbReference type="Proteomes" id="UP000231279"/>
    </source>
</evidence>
<evidence type="ECO:0000313" key="1">
    <source>
        <dbReference type="EMBL" id="PIN13833.1"/>
    </source>
</evidence>
<accession>A0A2G9H8N3</accession>
<dbReference type="STRING" id="429701.A0A2G9H8N3"/>
<dbReference type="InterPro" id="IPR027443">
    <property type="entry name" value="IPNS-like_sf"/>
</dbReference>
<dbReference type="AlphaFoldDB" id="A0A2G9H8N3"/>
<dbReference type="GO" id="GO:0032259">
    <property type="term" value="P:methylation"/>
    <property type="evidence" value="ECO:0007669"/>
    <property type="project" value="UniProtKB-KW"/>
</dbReference>
<keyword evidence="1" id="KW-0489">Methyltransferase</keyword>
<keyword evidence="1" id="KW-0560">Oxidoreductase</keyword>
<name>A0A2G9H8N3_9LAMI</name>
<dbReference type="GO" id="GO:0008168">
    <property type="term" value="F:methyltransferase activity"/>
    <property type="evidence" value="ECO:0007669"/>
    <property type="project" value="UniProtKB-KW"/>
</dbReference>
<dbReference type="Proteomes" id="UP000231279">
    <property type="component" value="Unassembled WGS sequence"/>
</dbReference>
<dbReference type="OrthoDB" id="288590at2759"/>
<sequence length="77" mass="8499">MVIIKVLSAEQTINSVKERLSIATFLNPKLEGDFGPPLSLVSPKSPAKFKRIVVVDFVKGHFSRELKGKSYVEAAKI</sequence>
<dbReference type="Gene3D" id="2.60.120.330">
    <property type="entry name" value="B-lactam Antibiotic, Isopenicillin N Synthase, Chain"/>
    <property type="match status" value="1"/>
</dbReference>
<organism evidence="1 2">
    <name type="scientific">Handroanthus impetiginosus</name>
    <dbReference type="NCBI Taxonomy" id="429701"/>
    <lineage>
        <taxon>Eukaryota</taxon>
        <taxon>Viridiplantae</taxon>
        <taxon>Streptophyta</taxon>
        <taxon>Embryophyta</taxon>
        <taxon>Tracheophyta</taxon>
        <taxon>Spermatophyta</taxon>
        <taxon>Magnoliopsida</taxon>
        <taxon>eudicotyledons</taxon>
        <taxon>Gunneridae</taxon>
        <taxon>Pentapetalae</taxon>
        <taxon>asterids</taxon>
        <taxon>lamiids</taxon>
        <taxon>Lamiales</taxon>
        <taxon>Bignoniaceae</taxon>
        <taxon>Crescentiina</taxon>
        <taxon>Tabebuia alliance</taxon>
        <taxon>Handroanthus</taxon>
    </lineage>
</organism>
<dbReference type="EC" id="1.14.11.32" evidence="1"/>
<gene>
    <name evidence="1" type="ORF">CDL12_13561</name>
</gene>
<proteinExistence type="predicted"/>
<protein>
    <submittedName>
        <fullName evidence="1">Codeine 3-O-demethylase</fullName>
        <ecNumber evidence="1">1.14.11.32</ecNumber>
    </submittedName>
</protein>
<dbReference type="EMBL" id="NKXS01002402">
    <property type="protein sequence ID" value="PIN13833.1"/>
    <property type="molecule type" value="Genomic_DNA"/>
</dbReference>
<dbReference type="SUPFAM" id="SSF51197">
    <property type="entry name" value="Clavaminate synthase-like"/>
    <property type="match status" value="1"/>
</dbReference>
<keyword evidence="2" id="KW-1185">Reference proteome</keyword>
<keyword evidence="1" id="KW-0808">Transferase</keyword>